<dbReference type="EMBL" id="BNJK01000002">
    <property type="protein sequence ID" value="GHO99312.1"/>
    <property type="molecule type" value="Genomic_DNA"/>
</dbReference>
<evidence type="ECO:0000259" key="3">
    <source>
        <dbReference type="Pfam" id="PF00884"/>
    </source>
</evidence>
<comment type="similarity">
    <text evidence="1">Belongs to the sulfatase family.</text>
</comment>
<dbReference type="InterPro" id="IPR050738">
    <property type="entry name" value="Sulfatase"/>
</dbReference>
<comment type="caution">
    <text evidence="4">The sequence shown here is derived from an EMBL/GenBank/DDBJ whole genome shotgun (WGS) entry which is preliminary data.</text>
</comment>
<keyword evidence="5" id="KW-1185">Reference proteome</keyword>
<feature type="domain" description="Sulfatase N-terminal" evidence="3">
    <location>
        <begin position="7"/>
        <end position="316"/>
    </location>
</feature>
<dbReference type="Pfam" id="PF00884">
    <property type="entry name" value="Sulfatase"/>
    <property type="match status" value="1"/>
</dbReference>
<keyword evidence="2" id="KW-0378">Hydrolase</keyword>
<accession>A0A8J3IYX1</accession>
<protein>
    <recommendedName>
        <fullName evidence="3">Sulfatase N-terminal domain-containing protein</fullName>
    </recommendedName>
</protein>
<dbReference type="InterPro" id="IPR000917">
    <property type="entry name" value="Sulfatase_N"/>
</dbReference>
<evidence type="ECO:0000313" key="4">
    <source>
        <dbReference type="EMBL" id="GHO99312.1"/>
    </source>
</evidence>
<dbReference type="PANTHER" id="PTHR42693">
    <property type="entry name" value="ARYLSULFATASE FAMILY MEMBER"/>
    <property type="match status" value="1"/>
</dbReference>
<evidence type="ECO:0000256" key="1">
    <source>
        <dbReference type="ARBA" id="ARBA00008779"/>
    </source>
</evidence>
<proteinExistence type="inferred from homology"/>
<dbReference type="SUPFAM" id="SSF53649">
    <property type="entry name" value="Alkaline phosphatase-like"/>
    <property type="match status" value="1"/>
</dbReference>
<dbReference type="AlphaFoldDB" id="A0A8J3IYX1"/>
<dbReference type="CDD" id="cd16152">
    <property type="entry name" value="sulfatase_like"/>
    <property type="match status" value="1"/>
</dbReference>
<gene>
    <name evidence="4" type="ORF">KSF_093600</name>
</gene>
<dbReference type="RefSeq" id="WP_220209960.1">
    <property type="nucleotide sequence ID" value="NZ_BNJK01000002.1"/>
</dbReference>
<dbReference type="GO" id="GO:0004065">
    <property type="term" value="F:arylsulfatase activity"/>
    <property type="evidence" value="ECO:0007669"/>
    <property type="project" value="TreeGrafter"/>
</dbReference>
<dbReference type="Proteomes" id="UP000597444">
    <property type="component" value="Unassembled WGS sequence"/>
</dbReference>
<sequence length="434" mass="49116">MKDRTRPNVIVFFTDQQRWDTSGLHGNPLQLTLNFDRFAQSGTYLHSMFSCQPVCGPARSLLQTGLYPTTSGCYRNDIPLPAQAKTLGHYFRQANYATGYIGKWHLGSADPVVVEERGGYDYWLAANILEFTSRPYNTVVYNNENEAVKLPGYRVDAIVDASIRYIDDHQDEPFFLFISQLEPHQQNQQDYFPAPDGYEERYRGGWVPPDLAALGGSTQQHLAGYYGQIKRVDEAFGRLLDALKSLELTDNTIVLFTSDHGCHFKTRNSEYKRSCHESSTRLLAAFQGPGFRGGRRLENLVSLIDIPPTLLDAAGIPVPEAMQGRSLMPLVRYEEESWPEDVLIQISESQVGRAIRTRQWKYGVVAPDKHGWHDSSSDFYRETYLYDLEADPYELCNLAGSKKYRGVVKDLKERLIARMVEAGEQASAVADADD</sequence>
<reference evidence="4" key="1">
    <citation type="submission" date="2020-10" db="EMBL/GenBank/DDBJ databases">
        <title>Taxonomic study of unclassified bacteria belonging to the class Ktedonobacteria.</title>
        <authorList>
            <person name="Yabe S."/>
            <person name="Wang C.M."/>
            <person name="Zheng Y."/>
            <person name="Sakai Y."/>
            <person name="Cavaletti L."/>
            <person name="Monciardini P."/>
            <person name="Donadio S."/>
        </authorList>
    </citation>
    <scope>NUCLEOTIDE SEQUENCE</scope>
    <source>
        <strain evidence="4">ID150040</strain>
    </source>
</reference>
<dbReference type="Gene3D" id="3.40.720.10">
    <property type="entry name" value="Alkaline Phosphatase, subunit A"/>
    <property type="match status" value="2"/>
</dbReference>
<dbReference type="InterPro" id="IPR017850">
    <property type="entry name" value="Alkaline_phosphatase_core_sf"/>
</dbReference>
<name>A0A8J3IYX1_9CHLR</name>
<dbReference type="PANTHER" id="PTHR42693:SF53">
    <property type="entry name" value="ENDO-4-O-SULFATASE"/>
    <property type="match status" value="1"/>
</dbReference>
<evidence type="ECO:0000256" key="2">
    <source>
        <dbReference type="ARBA" id="ARBA00022801"/>
    </source>
</evidence>
<organism evidence="4 5">
    <name type="scientific">Reticulibacter mediterranei</name>
    <dbReference type="NCBI Taxonomy" id="2778369"/>
    <lineage>
        <taxon>Bacteria</taxon>
        <taxon>Bacillati</taxon>
        <taxon>Chloroflexota</taxon>
        <taxon>Ktedonobacteria</taxon>
        <taxon>Ktedonobacterales</taxon>
        <taxon>Reticulibacteraceae</taxon>
        <taxon>Reticulibacter</taxon>
    </lineage>
</organism>
<evidence type="ECO:0000313" key="5">
    <source>
        <dbReference type="Proteomes" id="UP000597444"/>
    </source>
</evidence>